<dbReference type="Gene3D" id="3.40.720.10">
    <property type="entry name" value="Alkaline Phosphatase, subunit A"/>
    <property type="match status" value="1"/>
</dbReference>
<dbReference type="SUPFAM" id="SSF53649">
    <property type="entry name" value="Alkaline phosphatase-like"/>
    <property type="match status" value="1"/>
</dbReference>
<protein>
    <submittedName>
        <fullName evidence="7">Arylsulfatase</fullName>
        <ecNumber evidence="7">3.1.6.1</ecNumber>
    </submittedName>
</protein>
<dbReference type="EMBL" id="CP036291">
    <property type="protein sequence ID" value="QDU87574.1"/>
    <property type="molecule type" value="Genomic_DNA"/>
</dbReference>
<dbReference type="PANTHER" id="PTHR42693">
    <property type="entry name" value="ARYLSULFATASE FAMILY MEMBER"/>
    <property type="match status" value="1"/>
</dbReference>
<evidence type="ECO:0000256" key="4">
    <source>
        <dbReference type="ARBA" id="ARBA00022837"/>
    </source>
</evidence>
<keyword evidence="4" id="KW-0106">Calcium</keyword>
<comment type="similarity">
    <text evidence="1">Belongs to the sulfatase family.</text>
</comment>
<dbReference type="GO" id="GO:0046872">
    <property type="term" value="F:metal ion binding"/>
    <property type="evidence" value="ECO:0007669"/>
    <property type="project" value="UniProtKB-KW"/>
</dbReference>
<dbReference type="PROSITE" id="PS00523">
    <property type="entry name" value="SULFATASE_1"/>
    <property type="match status" value="1"/>
</dbReference>
<dbReference type="PANTHER" id="PTHR42693:SF33">
    <property type="entry name" value="ARYLSULFATASE"/>
    <property type="match status" value="1"/>
</dbReference>
<keyword evidence="8" id="KW-1185">Reference proteome</keyword>
<dbReference type="Gene3D" id="3.30.1120.10">
    <property type="match status" value="1"/>
</dbReference>
<accession>A0A518D7Y0</accession>
<keyword evidence="3 7" id="KW-0378">Hydrolase</keyword>
<feature type="signal peptide" evidence="5">
    <location>
        <begin position="1"/>
        <end position="18"/>
    </location>
</feature>
<evidence type="ECO:0000256" key="3">
    <source>
        <dbReference type="ARBA" id="ARBA00022801"/>
    </source>
</evidence>
<dbReference type="InterPro" id="IPR000917">
    <property type="entry name" value="Sulfatase_N"/>
</dbReference>
<gene>
    <name evidence="7" type="primary">atsA_13</name>
    <name evidence="7" type="ORF">Pla175_09390</name>
</gene>
<organism evidence="7 8">
    <name type="scientific">Pirellulimonas nuda</name>
    <dbReference type="NCBI Taxonomy" id="2528009"/>
    <lineage>
        <taxon>Bacteria</taxon>
        <taxon>Pseudomonadati</taxon>
        <taxon>Planctomycetota</taxon>
        <taxon>Planctomycetia</taxon>
        <taxon>Pirellulales</taxon>
        <taxon>Lacipirellulaceae</taxon>
        <taxon>Pirellulimonas</taxon>
    </lineage>
</organism>
<sequence precursor="true">MKGYFLLFGFLLASVASAADRPPNLVVILADDVGYMDLASYAARVREVPTSELYYETPSLDRMAAEGLSFTQFYVNPLCSPTRASLLTGKWAAPMGFTTATPSSVTTYYNQGLEPPSGYHEQDVVRHRDRIDQQQALLNARTLTALPSGRSQDHGRNEVSLAEALPTYHSAFLGKWHVGGHGALGYQPSDQGFQSLAYYDSGSSPYFRWRPLWSRERLVFSKMRQKKLMWGNPGPETGQEYLTDDLAEQAATFIKGRALKPDQPFLLWFAHFACHAPIEAKPEMIAAFDARGAIEDDGRSNSTYAAMLKSLDQSVGRIMKELRDTGQAENTVVVFLSDNGGVDWLEGGPTSNAPLKGGKATLFEGGIRVPMIVWAPGRDGIAQGGALCNKAVHGVDLYPTLTALAGAKPTPEIDGESFATLLKDPTGKTPGYNRLKMYWHYPFNVDVPHPEDRQPLTPHSAIRSGAYKLIVDWHGRLRLYNIEEDMREEHDLSEKEADRAKRMFAELCDWLDKNVDERYMPKKNPKYDAKEDPREYPFKDLRKELLGKAGFEG</sequence>
<evidence type="ECO:0000256" key="2">
    <source>
        <dbReference type="ARBA" id="ARBA00022723"/>
    </source>
</evidence>
<name>A0A518D7Y0_9BACT</name>
<evidence type="ECO:0000256" key="5">
    <source>
        <dbReference type="SAM" id="SignalP"/>
    </source>
</evidence>
<evidence type="ECO:0000256" key="1">
    <source>
        <dbReference type="ARBA" id="ARBA00008779"/>
    </source>
</evidence>
<dbReference type="InterPro" id="IPR024607">
    <property type="entry name" value="Sulfatase_CS"/>
</dbReference>
<dbReference type="RefSeq" id="WP_145281576.1">
    <property type="nucleotide sequence ID" value="NZ_CP036291.1"/>
</dbReference>
<dbReference type="GO" id="GO:0004065">
    <property type="term" value="F:arylsulfatase activity"/>
    <property type="evidence" value="ECO:0007669"/>
    <property type="project" value="UniProtKB-EC"/>
</dbReference>
<keyword evidence="2" id="KW-0479">Metal-binding</keyword>
<evidence type="ECO:0000313" key="8">
    <source>
        <dbReference type="Proteomes" id="UP000317429"/>
    </source>
</evidence>
<dbReference type="Pfam" id="PF00884">
    <property type="entry name" value="Sulfatase"/>
    <property type="match status" value="1"/>
</dbReference>
<dbReference type="EC" id="3.1.6.1" evidence="7"/>
<evidence type="ECO:0000313" key="7">
    <source>
        <dbReference type="EMBL" id="QDU87574.1"/>
    </source>
</evidence>
<dbReference type="KEGG" id="pnd:Pla175_09390"/>
<dbReference type="OrthoDB" id="224698at2"/>
<feature type="chain" id="PRO_5022205116" evidence="5">
    <location>
        <begin position="19"/>
        <end position="553"/>
    </location>
</feature>
<feature type="domain" description="Sulfatase N-terminal" evidence="6">
    <location>
        <begin position="23"/>
        <end position="407"/>
    </location>
</feature>
<dbReference type="InterPro" id="IPR017850">
    <property type="entry name" value="Alkaline_phosphatase_core_sf"/>
</dbReference>
<dbReference type="AlphaFoldDB" id="A0A518D7Y0"/>
<keyword evidence="5" id="KW-0732">Signal</keyword>
<dbReference type="InterPro" id="IPR050738">
    <property type="entry name" value="Sulfatase"/>
</dbReference>
<reference evidence="7 8" key="1">
    <citation type="submission" date="2019-02" db="EMBL/GenBank/DDBJ databases">
        <title>Deep-cultivation of Planctomycetes and their phenomic and genomic characterization uncovers novel biology.</title>
        <authorList>
            <person name="Wiegand S."/>
            <person name="Jogler M."/>
            <person name="Boedeker C."/>
            <person name="Pinto D."/>
            <person name="Vollmers J."/>
            <person name="Rivas-Marin E."/>
            <person name="Kohn T."/>
            <person name="Peeters S.H."/>
            <person name="Heuer A."/>
            <person name="Rast P."/>
            <person name="Oberbeckmann S."/>
            <person name="Bunk B."/>
            <person name="Jeske O."/>
            <person name="Meyerdierks A."/>
            <person name="Storesund J.E."/>
            <person name="Kallscheuer N."/>
            <person name="Luecker S."/>
            <person name="Lage O.M."/>
            <person name="Pohl T."/>
            <person name="Merkel B.J."/>
            <person name="Hornburger P."/>
            <person name="Mueller R.-W."/>
            <person name="Bruemmer F."/>
            <person name="Labrenz M."/>
            <person name="Spormann A.M."/>
            <person name="Op den Camp H."/>
            <person name="Overmann J."/>
            <person name="Amann R."/>
            <person name="Jetten M.S.M."/>
            <person name="Mascher T."/>
            <person name="Medema M.H."/>
            <person name="Devos D.P."/>
            <person name="Kaster A.-K."/>
            <person name="Ovreas L."/>
            <person name="Rohde M."/>
            <person name="Galperin M.Y."/>
            <person name="Jogler C."/>
        </authorList>
    </citation>
    <scope>NUCLEOTIDE SEQUENCE [LARGE SCALE GENOMIC DNA]</scope>
    <source>
        <strain evidence="7 8">Pla175</strain>
    </source>
</reference>
<proteinExistence type="inferred from homology"/>
<dbReference type="CDD" id="cd16144">
    <property type="entry name" value="ARS_like"/>
    <property type="match status" value="1"/>
</dbReference>
<evidence type="ECO:0000259" key="6">
    <source>
        <dbReference type="Pfam" id="PF00884"/>
    </source>
</evidence>
<dbReference type="Proteomes" id="UP000317429">
    <property type="component" value="Chromosome"/>
</dbReference>